<organism evidence="3 4">
    <name type="scientific">Frigidibacter mobilis</name>
    <dbReference type="NCBI Taxonomy" id="1335048"/>
    <lineage>
        <taxon>Bacteria</taxon>
        <taxon>Pseudomonadati</taxon>
        <taxon>Pseudomonadota</taxon>
        <taxon>Alphaproteobacteria</taxon>
        <taxon>Rhodobacterales</taxon>
        <taxon>Paracoccaceae</taxon>
        <taxon>Frigidibacter</taxon>
    </lineage>
</organism>
<dbReference type="NCBIfam" id="NF038133">
    <property type="entry name" value="choice_anch_L"/>
    <property type="match status" value="1"/>
</dbReference>
<dbReference type="EMBL" id="CP012661">
    <property type="protein sequence ID" value="AMY71363.1"/>
    <property type="molecule type" value="Genomic_DNA"/>
</dbReference>
<dbReference type="KEGG" id="daa:AKL17_4147"/>
<gene>
    <name evidence="3" type="ORF">AKL17_4147</name>
</gene>
<accession>A0A161H288</accession>
<dbReference type="InterPro" id="IPR049804">
    <property type="entry name" value="Choice_anch_L"/>
</dbReference>
<dbReference type="RefSeq" id="WP_066818754.1">
    <property type="nucleotide sequence ID" value="NZ_CP012661.1"/>
</dbReference>
<dbReference type="SUPFAM" id="SSF51294">
    <property type="entry name" value="Hedgehog/intein (Hint) domain"/>
    <property type="match status" value="1"/>
</dbReference>
<evidence type="ECO:0000259" key="2">
    <source>
        <dbReference type="Pfam" id="PF13403"/>
    </source>
</evidence>
<name>A0A161H288_9RHOB</name>
<dbReference type="PATRIC" id="fig|1335048.3.peg.4316"/>
<dbReference type="OrthoDB" id="6305173at2"/>
<keyword evidence="4" id="KW-1185">Reference proteome</keyword>
<dbReference type="Pfam" id="PF13403">
    <property type="entry name" value="Hint_2"/>
    <property type="match status" value="1"/>
</dbReference>
<dbReference type="InterPro" id="IPR036844">
    <property type="entry name" value="Hint_dom_sf"/>
</dbReference>
<evidence type="ECO:0000313" key="4">
    <source>
        <dbReference type="Proteomes" id="UP000076128"/>
    </source>
</evidence>
<feature type="domain" description="Hedgehog/Intein (Hint)" evidence="2">
    <location>
        <begin position="337"/>
        <end position="474"/>
    </location>
</feature>
<dbReference type="Pfam" id="PF17963">
    <property type="entry name" value="Big_9"/>
    <property type="match status" value="1"/>
</dbReference>
<dbReference type="Gene3D" id="2.170.16.10">
    <property type="entry name" value="Hedgehog/Intein (Hint) domain"/>
    <property type="match status" value="1"/>
</dbReference>
<dbReference type="AlphaFoldDB" id="A0A161H288"/>
<protein>
    <recommendedName>
        <fullName evidence="2">Hedgehog/Intein (Hint) domain-containing protein</fullName>
    </recommendedName>
</protein>
<feature type="compositionally biased region" description="Polar residues" evidence="1">
    <location>
        <begin position="38"/>
        <end position="48"/>
    </location>
</feature>
<feature type="region of interest" description="Disordered" evidence="1">
    <location>
        <begin position="37"/>
        <end position="57"/>
    </location>
</feature>
<proteinExistence type="predicted"/>
<evidence type="ECO:0000313" key="3">
    <source>
        <dbReference type="EMBL" id="AMY71363.1"/>
    </source>
</evidence>
<dbReference type="STRING" id="1335048.AKL17_4147"/>
<sequence length="527" mass="55297">MATGSELGYDTNASAMQMANTIMGDGVTVVGASYSGDPRSSGTYTQGDARSPEATPADTGVILSTGYVTDFTQSRGSPNRSDYTSTDTRGIDNDHAFNALAGTNTYDAALLDVDFIPAGDTMSMTFTFASEEYPEYINSIYNDMVGVWVNGVPVQAAFGNGDISVTNINGETAPNLYLDNANGTYNTEMDGFTVTMTLTFPVIPGEVNSIRIGIADVSDTQYDSSVLIAAGGLQTSLIATDDAASVYASHATTLDVLGNDINTGGGTLTVTHINGVAVVPGQTVTLPSGDQVTLNPDMTLTFTADAKVDAGEVAFTYSISNGLDKSDVGLVTIGTIPCFVAGTLILTPAGEVPVEALAPGDLVCTKDNGPQPLRWIGSRRVAATGDFAPIRIAAGTFGNHRALTVSPLHRVLIRDRRAELLFGEAEVLVAARDLVDDARVRQVPGGSVDYVHLLFDEHQVVFSEGLATESFLPGPQMARSFEAEIVAEICTLFPELDPATGGGYSAAARRTLRRFEARLLQPLPAAA</sequence>
<dbReference type="InterPro" id="IPR028992">
    <property type="entry name" value="Hedgehog/Intein_dom"/>
</dbReference>
<evidence type="ECO:0000256" key="1">
    <source>
        <dbReference type="SAM" id="MobiDB-lite"/>
    </source>
</evidence>
<dbReference type="Proteomes" id="UP000076128">
    <property type="component" value="Chromosome"/>
</dbReference>
<reference evidence="3 4" key="1">
    <citation type="submission" date="2015-09" db="EMBL/GenBank/DDBJ databases">
        <title>Complete genome sequence of Defluviimonas alba cai42t isolated from an oilfield in Xinjiang.</title>
        <authorList>
            <person name="Geng S."/>
            <person name="Pan X."/>
            <person name="Wu X."/>
        </authorList>
    </citation>
    <scope>NUCLEOTIDE SEQUENCE [LARGE SCALE GENOMIC DNA]</scope>
    <source>
        <strain evidence="4">cai42</strain>
    </source>
</reference>